<dbReference type="Pfam" id="PF00589">
    <property type="entry name" value="Phage_integrase"/>
    <property type="match status" value="1"/>
</dbReference>
<dbReference type="RefSeq" id="WP_170921412.1">
    <property type="nucleotide sequence ID" value="NZ_FWZU01000003.1"/>
</dbReference>
<reference evidence="4" key="1">
    <citation type="submission" date="2017-04" db="EMBL/GenBank/DDBJ databases">
        <authorList>
            <person name="Varghese N."/>
            <person name="Submissions S."/>
        </authorList>
    </citation>
    <scope>NUCLEOTIDE SEQUENCE [LARGE SCALE GENOMIC DNA]</scope>
    <source>
        <strain evidence="4">K3S</strain>
    </source>
</reference>
<name>A0A1X7DSK9_9BACT</name>
<dbReference type="GO" id="GO:0003677">
    <property type="term" value="F:DNA binding"/>
    <property type="evidence" value="ECO:0007669"/>
    <property type="project" value="InterPro"/>
</dbReference>
<dbReference type="PROSITE" id="PS51898">
    <property type="entry name" value="TYR_RECOMBINASE"/>
    <property type="match status" value="1"/>
</dbReference>
<dbReference type="InterPro" id="IPR002104">
    <property type="entry name" value="Integrase_catalytic"/>
</dbReference>
<keyword evidence="4" id="KW-1185">Reference proteome</keyword>
<dbReference type="Gene3D" id="1.10.443.10">
    <property type="entry name" value="Intergrase catalytic core"/>
    <property type="match status" value="1"/>
</dbReference>
<evidence type="ECO:0000256" key="1">
    <source>
        <dbReference type="ARBA" id="ARBA00023172"/>
    </source>
</evidence>
<protein>
    <submittedName>
        <fullName evidence="3">Phage integrase family protein</fullName>
    </submittedName>
</protein>
<feature type="domain" description="Tyr recombinase" evidence="2">
    <location>
        <begin position="170"/>
        <end position="386"/>
    </location>
</feature>
<dbReference type="AlphaFoldDB" id="A0A1X7DSK9"/>
<gene>
    <name evidence="3" type="ORF">SAMN06295933_2294</name>
</gene>
<dbReference type="SUPFAM" id="SSF56349">
    <property type="entry name" value="DNA breaking-rejoining enzymes"/>
    <property type="match status" value="1"/>
</dbReference>
<dbReference type="InterPro" id="IPR013762">
    <property type="entry name" value="Integrase-like_cat_sf"/>
</dbReference>
<proteinExistence type="predicted"/>
<accession>A0A1X7DSK9</accession>
<sequence>MVRLRSKSTTVESNVFYQWENPRIVYDRFGHSVDTIGNAWELTDPSLTEVLNWNLIRVEDSLLNSFKCYIAYCIEVKAARTARNTFYYFLESINKSYEYWRYPLQMDDLLGILDFFRSKRTEHKFHWIRKWYTWCADVEIPGFYQEISEELLDIKVAGNEKGVAVLIDDDEEGPLDNIEYDLLRSVVKKEVGTLLERVCIMLCMELGYNPKNLVLIEKRDFKKNIFNDDQIYYSLNVPRIKKRLASRVVRSRKISKRLGKFIDELIHSNSKYDSNYGDKCPVLYSRNKRYFASSSMKRFEHHMVTSEFTQLIVNYAKKAKIVSPRTGDILHLTPRRLRYTFATRLVEQGASPSVVAEALDHTDLQNVGVYFKARGQIVGDLDKALDSNPHYKDIINKFQGIVLERDQTSGIPTIPGQISIYKSLGGIGGCGSKSLCKFYPPLSCYLCPSFQAWRDGPHKEVLAELKELARRVAASSGYPVARIKNQVDDVIVAISQLITKIECMEES</sequence>
<organism evidence="3 4">
    <name type="scientific">Desulfovibrio gilichinskyi</name>
    <dbReference type="NCBI Taxonomy" id="1519643"/>
    <lineage>
        <taxon>Bacteria</taxon>
        <taxon>Pseudomonadati</taxon>
        <taxon>Thermodesulfobacteriota</taxon>
        <taxon>Desulfovibrionia</taxon>
        <taxon>Desulfovibrionales</taxon>
        <taxon>Desulfovibrionaceae</taxon>
        <taxon>Desulfovibrio</taxon>
    </lineage>
</organism>
<evidence type="ECO:0000313" key="3">
    <source>
        <dbReference type="EMBL" id="SMF20783.1"/>
    </source>
</evidence>
<keyword evidence="1" id="KW-0233">DNA recombination</keyword>
<dbReference type="STRING" id="1519643.SAMN06295933_2294"/>
<dbReference type="GO" id="GO:0006310">
    <property type="term" value="P:DNA recombination"/>
    <property type="evidence" value="ECO:0007669"/>
    <property type="project" value="UniProtKB-KW"/>
</dbReference>
<dbReference type="EMBL" id="FWZU01000003">
    <property type="protein sequence ID" value="SMF20783.1"/>
    <property type="molecule type" value="Genomic_DNA"/>
</dbReference>
<dbReference type="Proteomes" id="UP000192906">
    <property type="component" value="Unassembled WGS sequence"/>
</dbReference>
<evidence type="ECO:0000313" key="4">
    <source>
        <dbReference type="Proteomes" id="UP000192906"/>
    </source>
</evidence>
<dbReference type="GO" id="GO:0015074">
    <property type="term" value="P:DNA integration"/>
    <property type="evidence" value="ECO:0007669"/>
    <property type="project" value="InterPro"/>
</dbReference>
<evidence type="ECO:0000259" key="2">
    <source>
        <dbReference type="PROSITE" id="PS51898"/>
    </source>
</evidence>
<dbReference type="InterPro" id="IPR011010">
    <property type="entry name" value="DNA_brk_join_enz"/>
</dbReference>